<dbReference type="PANTHER" id="PTHR15337:SF11">
    <property type="entry name" value="THIOREDOXIN DOMAIN-CONTAINING PROTEIN"/>
    <property type="match status" value="1"/>
</dbReference>
<keyword evidence="4" id="KW-1185">Reference proteome</keyword>
<comment type="caution">
    <text evidence="3">The sequence shown here is derived from an EMBL/GenBank/DDBJ whole genome shotgun (WGS) entry which is preliminary data.</text>
</comment>
<dbReference type="CDD" id="cd02951">
    <property type="entry name" value="SoxW"/>
    <property type="match status" value="1"/>
</dbReference>
<dbReference type="AlphaFoldDB" id="A0A4R3JUN6"/>
<accession>A0A4R3JUN6</accession>
<organism evidence="3 4">
    <name type="scientific">Sulfuritortus calidifontis</name>
    <dbReference type="NCBI Taxonomy" id="1914471"/>
    <lineage>
        <taxon>Bacteria</taxon>
        <taxon>Pseudomonadati</taxon>
        <taxon>Pseudomonadota</taxon>
        <taxon>Betaproteobacteria</taxon>
        <taxon>Nitrosomonadales</taxon>
        <taxon>Thiobacillaceae</taxon>
        <taxon>Sulfuritortus</taxon>
    </lineage>
</organism>
<dbReference type="Gene3D" id="3.40.30.10">
    <property type="entry name" value="Glutaredoxin"/>
    <property type="match status" value="2"/>
</dbReference>
<evidence type="ECO:0000313" key="4">
    <source>
        <dbReference type="Proteomes" id="UP000295135"/>
    </source>
</evidence>
<feature type="domain" description="Thioredoxin-like fold" evidence="2">
    <location>
        <begin position="44"/>
        <end position="148"/>
    </location>
</feature>
<gene>
    <name evidence="3" type="ORF">EDC61_10980</name>
</gene>
<dbReference type="RefSeq" id="WP_165919169.1">
    <property type="nucleotide sequence ID" value="NZ_AP018721.1"/>
</dbReference>
<dbReference type="Proteomes" id="UP000295135">
    <property type="component" value="Unassembled WGS sequence"/>
</dbReference>
<dbReference type="PANTHER" id="PTHR15337">
    <property type="entry name" value="ANTERIOR GRADIENT PROTEIN-RELATED"/>
    <property type="match status" value="1"/>
</dbReference>
<dbReference type="Pfam" id="PF13098">
    <property type="entry name" value="Thioredoxin_2"/>
    <property type="match status" value="2"/>
</dbReference>
<evidence type="ECO:0000256" key="1">
    <source>
        <dbReference type="ARBA" id="ARBA00022729"/>
    </source>
</evidence>
<sequence>MHAMRLFLRLLLIGLIAQGPAWALGSQPFFKDSFLNLQEDLADAAKAGRLLMVVYEQEGCPYCAQLHQVHFQDKAITAALKKHFDVIQLDIWGGREVADFGGETMTEKQLARKLKVQFSPTIAFYDARGAEIYRISGLHKPAVFKAELDYLASGAYQKMGFREYASRQGQKAKPAGLIDEPFFARVDDLQALIKKAGAEDKVLALLFEQADCEACRRMHDRNFMDGDTVRLLNEQFRVARIDMAGSKLLKDFSGQATSEAELAKAMGIRQVPTLVFFDTGGREILRYEDHLIPEHFTNLLAFIGSHAYRRHASFQDWLRARAAGGAAAQ</sequence>
<feature type="domain" description="Thioredoxin-like fold" evidence="2">
    <location>
        <begin position="198"/>
        <end position="299"/>
    </location>
</feature>
<evidence type="ECO:0000313" key="3">
    <source>
        <dbReference type="EMBL" id="TCS71534.1"/>
    </source>
</evidence>
<evidence type="ECO:0000259" key="2">
    <source>
        <dbReference type="Pfam" id="PF13098"/>
    </source>
</evidence>
<dbReference type="SUPFAM" id="SSF52833">
    <property type="entry name" value="Thioredoxin-like"/>
    <property type="match status" value="2"/>
</dbReference>
<name>A0A4R3JUN6_9PROT</name>
<dbReference type="InterPro" id="IPR012336">
    <property type="entry name" value="Thioredoxin-like_fold"/>
</dbReference>
<dbReference type="InterPro" id="IPR051099">
    <property type="entry name" value="AGR/TXD"/>
</dbReference>
<keyword evidence="1" id="KW-0732">Signal</keyword>
<dbReference type="EMBL" id="SLZY01000009">
    <property type="protein sequence ID" value="TCS71534.1"/>
    <property type="molecule type" value="Genomic_DNA"/>
</dbReference>
<dbReference type="InterPro" id="IPR036249">
    <property type="entry name" value="Thioredoxin-like_sf"/>
</dbReference>
<protein>
    <submittedName>
        <fullName evidence="3">Thioredoxin-related protein</fullName>
    </submittedName>
</protein>
<dbReference type="InterPro" id="IPR041737">
    <property type="entry name" value="SoxW"/>
</dbReference>
<proteinExistence type="predicted"/>
<reference evidence="3 4" key="1">
    <citation type="submission" date="2019-03" db="EMBL/GenBank/DDBJ databases">
        <title>Genomic Encyclopedia of Type Strains, Phase IV (KMG-IV): sequencing the most valuable type-strain genomes for metagenomic binning, comparative biology and taxonomic classification.</title>
        <authorList>
            <person name="Goeker M."/>
        </authorList>
    </citation>
    <scope>NUCLEOTIDE SEQUENCE [LARGE SCALE GENOMIC DNA]</scope>
    <source>
        <strain evidence="3 4">DSM 103923</strain>
    </source>
</reference>